<keyword evidence="3" id="KW-1185">Reference proteome</keyword>
<evidence type="ECO:0000313" key="2">
    <source>
        <dbReference type="EMBL" id="QDU96915.1"/>
    </source>
</evidence>
<dbReference type="EMBL" id="CP036433">
    <property type="protein sequence ID" value="QDU96915.1"/>
    <property type="molecule type" value="Genomic_DNA"/>
</dbReference>
<dbReference type="OrthoDB" id="266184at2"/>
<sequence length="107" mass="12282">MSNSTKTATLTASRTVSDTIVSQTPPRPARSEKIAEHHLQRLAIVYVRQSTQQQVLEHRESTHVKRSQSARQPSRQIRTARAEKASNKLWPHGTAKSRTERKTRSWR</sequence>
<accession>A0A518DYN7</accession>
<feature type="compositionally biased region" description="Polar residues" evidence="1">
    <location>
        <begin position="1"/>
        <end position="24"/>
    </location>
</feature>
<evidence type="ECO:0000313" key="3">
    <source>
        <dbReference type="Proteomes" id="UP000317648"/>
    </source>
</evidence>
<evidence type="ECO:0000256" key="1">
    <source>
        <dbReference type="SAM" id="MobiDB-lite"/>
    </source>
</evidence>
<dbReference type="AlphaFoldDB" id="A0A518DYN7"/>
<organism evidence="2 3">
    <name type="scientific">Lignipirellula cremea</name>
    <dbReference type="NCBI Taxonomy" id="2528010"/>
    <lineage>
        <taxon>Bacteria</taxon>
        <taxon>Pseudomonadati</taxon>
        <taxon>Planctomycetota</taxon>
        <taxon>Planctomycetia</taxon>
        <taxon>Pirellulales</taxon>
        <taxon>Pirellulaceae</taxon>
        <taxon>Lignipirellula</taxon>
    </lineage>
</organism>
<feature type="region of interest" description="Disordered" evidence="1">
    <location>
        <begin position="1"/>
        <end position="33"/>
    </location>
</feature>
<proteinExistence type="predicted"/>
<feature type="compositionally biased region" description="Basic and acidic residues" evidence="1">
    <location>
        <begin position="97"/>
        <end position="107"/>
    </location>
</feature>
<evidence type="ECO:0008006" key="4">
    <source>
        <dbReference type="Google" id="ProtNLM"/>
    </source>
</evidence>
<protein>
    <recommendedName>
        <fullName evidence="4">Resolvase/invertase-type recombinase catalytic domain-containing protein</fullName>
    </recommendedName>
</protein>
<feature type="region of interest" description="Disordered" evidence="1">
    <location>
        <begin position="56"/>
        <end position="107"/>
    </location>
</feature>
<dbReference type="Proteomes" id="UP000317648">
    <property type="component" value="Chromosome"/>
</dbReference>
<dbReference type="KEGG" id="lcre:Pla8534_47380"/>
<reference evidence="2 3" key="1">
    <citation type="submission" date="2019-02" db="EMBL/GenBank/DDBJ databases">
        <title>Deep-cultivation of Planctomycetes and their phenomic and genomic characterization uncovers novel biology.</title>
        <authorList>
            <person name="Wiegand S."/>
            <person name="Jogler M."/>
            <person name="Boedeker C."/>
            <person name="Pinto D."/>
            <person name="Vollmers J."/>
            <person name="Rivas-Marin E."/>
            <person name="Kohn T."/>
            <person name="Peeters S.H."/>
            <person name="Heuer A."/>
            <person name="Rast P."/>
            <person name="Oberbeckmann S."/>
            <person name="Bunk B."/>
            <person name="Jeske O."/>
            <person name="Meyerdierks A."/>
            <person name="Storesund J.E."/>
            <person name="Kallscheuer N."/>
            <person name="Luecker S."/>
            <person name="Lage O.M."/>
            <person name="Pohl T."/>
            <person name="Merkel B.J."/>
            <person name="Hornburger P."/>
            <person name="Mueller R.-W."/>
            <person name="Bruemmer F."/>
            <person name="Labrenz M."/>
            <person name="Spormann A.M."/>
            <person name="Op den Camp H."/>
            <person name="Overmann J."/>
            <person name="Amann R."/>
            <person name="Jetten M.S.M."/>
            <person name="Mascher T."/>
            <person name="Medema M.H."/>
            <person name="Devos D.P."/>
            <person name="Kaster A.-K."/>
            <person name="Ovreas L."/>
            <person name="Rohde M."/>
            <person name="Galperin M.Y."/>
            <person name="Jogler C."/>
        </authorList>
    </citation>
    <scope>NUCLEOTIDE SEQUENCE [LARGE SCALE GENOMIC DNA]</scope>
    <source>
        <strain evidence="2 3">Pla85_3_4</strain>
    </source>
</reference>
<feature type="compositionally biased region" description="Polar residues" evidence="1">
    <location>
        <begin position="67"/>
        <end position="77"/>
    </location>
</feature>
<name>A0A518DYN7_9BACT</name>
<gene>
    <name evidence="2" type="ORF">Pla8534_47380</name>
</gene>